<dbReference type="EMBL" id="LRFG02000002">
    <property type="protein sequence ID" value="PCO05738.1"/>
    <property type="molecule type" value="Genomic_DNA"/>
</dbReference>
<gene>
    <name evidence="1" type="ORF">AWR36_006920</name>
</gene>
<reference evidence="1" key="1">
    <citation type="submission" date="2017-08" db="EMBL/GenBank/DDBJ databases">
        <title>Microbulbifer marisrubri sp. nov., a halophilic alphaproteobacterium isolated from marine sediment of the Yellow Sea, China.</title>
        <authorList>
            <person name="Zhang G."/>
            <person name="Xiong Q."/>
        </authorList>
    </citation>
    <scope>NUCLEOTIDE SEQUENCE [LARGE SCALE GENOMIC DNA]</scope>
    <source>
        <strain evidence="1">WRN-8</strain>
    </source>
</reference>
<proteinExistence type="predicted"/>
<comment type="caution">
    <text evidence="1">The sequence shown here is derived from an EMBL/GenBank/DDBJ whole genome shotgun (WGS) entry which is preliminary data.</text>
</comment>
<evidence type="ECO:0000313" key="2">
    <source>
        <dbReference type="Proteomes" id="UP000218427"/>
    </source>
</evidence>
<protein>
    <submittedName>
        <fullName evidence="1">Uncharacterized protein</fullName>
    </submittedName>
</protein>
<sequence length="145" mass="16166">MYCQVVKPFVDMSNAPLFKLQISPSFDLPEKFEVANVPDYRIEYTSCYGAGGDEWGVPSKVIVPLSEGQYKKILDSIDAALGAISLLDDTLGLDGVTYVLESSRHQSVNLSIWTPQENTEKRGLGNLLKLEEELRRLLNQNTSRA</sequence>
<dbReference type="Proteomes" id="UP000218427">
    <property type="component" value="Unassembled WGS sequence"/>
</dbReference>
<name>A0ABX4I102_9GAMM</name>
<keyword evidence="2" id="KW-1185">Reference proteome</keyword>
<evidence type="ECO:0000313" key="1">
    <source>
        <dbReference type="EMBL" id="PCO05738.1"/>
    </source>
</evidence>
<accession>A0ABX4I102</accession>
<organism evidence="1 2">
    <name type="scientific">Microbulbifer flavimaris</name>
    <dbReference type="NCBI Taxonomy" id="1781068"/>
    <lineage>
        <taxon>Bacteria</taxon>
        <taxon>Pseudomonadati</taxon>
        <taxon>Pseudomonadota</taxon>
        <taxon>Gammaproteobacteria</taxon>
        <taxon>Cellvibrionales</taxon>
        <taxon>Microbulbiferaceae</taxon>
        <taxon>Microbulbifer</taxon>
    </lineage>
</organism>